<feature type="non-terminal residue" evidence="1">
    <location>
        <position position="1"/>
    </location>
</feature>
<dbReference type="AlphaFoldDB" id="A0AAN4ZMX8"/>
<keyword evidence="2" id="KW-1185">Reference proteome</keyword>
<dbReference type="Proteomes" id="UP001328107">
    <property type="component" value="Unassembled WGS sequence"/>
</dbReference>
<name>A0AAN4ZMX8_9BILA</name>
<reference evidence="2" key="1">
    <citation type="submission" date="2022-10" db="EMBL/GenBank/DDBJ databases">
        <title>Genome assembly of Pristionchus species.</title>
        <authorList>
            <person name="Yoshida K."/>
            <person name="Sommer R.J."/>
        </authorList>
    </citation>
    <scope>NUCLEOTIDE SEQUENCE [LARGE SCALE GENOMIC DNA]</scope>
    <source>
        <strain evidence="2">RS5460</strain>
    </source>
</reference>
<accession>A0AAN4ZMX8</accession>
<protein>
    <submittedName>
        <fullName evidence="1">Uncharacterized protein</fullName>
    </submittedName>
</protein>
<evidence type="ECO:0000313" key="2">
    <source>
        <dbReference type="Proteomes" id="UP001328107"/>
    </source>
</evidence>
<sequence>AMASTDKGKFVVLFTSGNFVFFKHKNDKGIYCPKSILNSSRQVLKDDIYELVTDNVQQQHRRQYPDMPEAAVLIATKAKFLKTPRIIHGVGTMKKVSVDGEYGFVEYQDGKSMITAFVTRITVKPPIEKGGMHKFFSTGCKVRFVAKEQPPSGMFNIEWRCVTATDMKHEISETNFEKVTPVSATVPAARPVVPASPAPRAPPTAAAAAPSAATTAAAAAALPPGLPMAATQSNGGVSASSSSSSVVNGVSYSARASQQLPPMPEAVASAAHRAVGDGRRSSPVEVDESLPATCPVPRVFRLSDEEKIDEWGYSSSSSSLRSSRISSWPSSDGSLLPLQLRSANFPSLSEGALSAGALAQAVYDVWPHYKKDEERSLEAFEAELSQLSHVASALHGGDPHVCPIYFASRVS</sequence>
<gene>
    <name evidence="1" type="ORF">PMAYCL1PPCAC_14393</name>
</gene>
<proteinExistence type="predicted"/>
<evidence type="ECO:0000313" key="1">
    <source>
        <dbReference type="EMBL" id="GMR44198.1"/>
    </source>
</evidence>
<organism evidence="1 2">
    <name type="scientific">Pristionchus mayeri</name>
    <dbReference type="NCBI Taxonomy" id="1317129"/>
    <lineage>
        <taxon>Eukaryota</taxon>
        <taxon>Metazoa</taxon>
        <taxon>Ecdysozoa</taxon>
        <taxon>Nematoda</taxon>
        <taxon>Chromadorea</taxon>
        <taxon>Rhabditida</taxon>
        <taxon>Rhabditina</taxon>
        <taxon>Diplogasteromorpha</taxon>
        <taxon>Diplogasteroidea</taxon>
        <taxon>Neodiplogasteridae</taxon>
        <taxon>Pristionchus</taxon>
    </lineage>
</organism>
<dbReference type="EMBL" id="BTRK01000003">
    <property type="protein sequence ID" value="GMR44198.1"/>
    <property type="molecule type" value="Genomic_DNA"/>
</dbReference>
<comment type="caution">
    <text evidence="1">The sequence shown here is derived from an EMBL/GenBank/DDBJ whole genome shotgun (WGS) entry which is preliminary data.</text>
</comment>